<dbReference type="Pfam" id="PF05857">
    <property type="entry name" value="TraX"/>
    <property type="match status" value="1"/>
</dbReference>
<reference evidence="2 3" key="1">
    <citation type="journal article" date="2021" name="ISME Commun">
        <title>Automated analysis of genomic sequences facilitates high-throughput and comprehensive description of bacteria.</title>
        <authorList>
            <person name="Hitch T.C.A."/>
        </authorList>
    </citation>
    <scope>NUCLEOTIDE SEQUENCE [LARGE SCALE GENOMIC DNA]</scope>
    <source>
        <strain evidence="2 3">Sanger_04</strain>
    </source>
</reference>
<dbReference type="RefSeq" id="WP_158361972.1">
    <property type="nucleotide sequence ID" value="NZ_JAOQKC010000003.1"/>
</dbReference>
<feature type="transmembrane region" description="Helical" evidence="1">
    <location>
        <begin position="190"/>
        <end position="213"/>
    </location>
</feature>
<proteinExistence type="predicted"/>
<organism evidence="2 3">
    <name type="scientific">Laedolimicola ammoniilytica</name>
    <dbReference type="NCBI Taxonomy" id="2981771"/>
    <lineage>
        <taxon>Bacteria</taxon>
        <taxon>Bacillati</taxon>
        <taxon>Bacillota</taxon>
        <taxon>Clostridia</taxon>
        <taxon>Lachnospirales</taxon>
        <taxon>Lachnospiraceae</taxon>
        <taxon>Laedolimicola</taxon>
    </lineage>
</organism>
<keyword evidence="3" id="KW-1185">Reference proteome</keyword>
<keyword evidence="1" id="KW-0472">Membrane</keyword>
<comment type="caution">
    <text evidence="2">The sequence shown here is derived from an EMBL/GenBank/DDBJ whole genome shotgun (WGS) entry which is preliminary data.</text>
</comment>
<gene>
    <name evidence="2" type="ORF">OCV63_03140</name>
</gene>
<accession>A0ABT2RUC3</accession>
<feature type="transmembrane region" description="Helical" evidence="1">
    <location>
        <begin position="116"/>
        <end position="136"/>
    </location>
</feature>
<keyword evidence="1" id="KW-0812">Transmembrane</keyword>
<dbReference type="Proteomes" id="UP001652461">
    <property type="component" value="Unassembled WGS sequence"/>
</dbReference>
<keyword evidence="1" id="KW-1133">Transmembrane helix</keyword>
<protein>
    <submittedName>
        <fullName evidence="2">Conjugal transfer protein TraX</fullName>
    </submittedName>
</protein>
<evidence type="ECO:0000313" key="2">
    <source>
        <dbReference type="EMBL" id="MCU6695891.1"/>
    </source>
</evidence>
<name>A0ABT2RUC3_9FIRM</name>
<feature type="transmembrane region" description="Helical" evidence="1">
    <location>
        <begin position="148"/>
        <end position="178"/>
    </location>
</feature>
<sequence length="251" mass="28057">MNKTDHGGLLSGSTLKWLAILLMLIDHVGASLLEVFVLNGYSNSPLAGLTGNVDFWWKVDRVLRYIGRSAFPIFCFLLVEGAVHTRDIRRYAGRMIAFAFVSELPFDLALRNHFPWWAHQNVFFTLALGLSAILVFQRSAGREWRGLAALGAAAILAEVCKTDYGATGVLVITLMYLLRENRAAALAVSYVLLAVGGSIELYALPGFLALLLYNGKRGRQPKRFFYWFYPVHLLALWGIGNFVLPYVIEKI</sequence>
<evidence type="ECO:0000313" key="3">
    <source>
        <dbReference type="Proteomes" id="UP001652461"/>
    </source>
</evidence>
<evidence type="ECO:0000256" key="1">
    <source>
        <dbReference type="SAM" id="Phobius"/>
    </source>
</evidence>
<feature type="transmembrane region" description="Helical" evidence="1">
    <location>
        <begin position="225"/>
        <end position="248"/>
    </location>
</feature>
<dbReference type="InterPro" id="IPR008875">
    <property type="entry name" value="TraX"/>
</dbReference>
<dbReference type="EMBL" id="JAOQKC010000003">
    <property type="protein sequence ID" value="MCU6695891.1"/>
    <property type="molecule type" value="Genomic_DNA"/>
</dbReference>